<comment type="caution">
    <text evidence="1">The sequence shown here is derived from an EMBL/GenBank/DDBJ whole genome shotgun (WGS) entry which is preliminary data.</text>
</comment>
<dbReference type="OrthoDB" id="3556862at2759"/>
<organism evidence="1 2">
    <name type="scientific">Cadophora malorum</name>
    <dbReference type="NCBI Taxonomy" id="108018"/>
    <lineage>
        <taxon>Eukaryota</taxon>
        <taxon>Fungi</taxon>
        <taxon>Dikarya</taxon>
        <taxon>Ascomycota</taxon>
        <taxon>Pezizomycotina</taxon>
        <taxon>Leotiomycetes</taxon>
        <taxon>Helotiales</taxon>
        <taxon>Ploettnerulaceae</taxon>
        <taxon>Cadophora</taxon>
    </lineage>
</organism>
<name>A0A8H7TH76_9HELO</name>
<dbReference type="AlphaFoldDB" id="A0A8H7TH76"/>
<accession>A0A8H7TH76</accession>
<gene>
    <name evidence="1" type="ORF">IFR04_007519</name>
</gene>
<proteinExistence type="predicted"/>
<keyword evidence="2" id="KW-1185">Reference proteome</keyword>
<evidence type="ECO:0000313" key="2">
    <source>
        <dbReference type="Proteomes" id="UP000664132"/>
    </source>
</evidence>
<protein>
    <submittedName>
        <fullName evidence="1">Uncharacterized protein</fullName>
    </submittedName>
</protein>
<dbReference type="Proteomes" id="UP000664132">
    <property type="component" value="Unassembled WGS sequence"/>
</dbReference>
<sequence length="291" mass="33533">MTDEERDIEDQRIDIAKYYEIAKTWLKRTPPGGEHQGSAPYKYRHAGYRDQNPYTTLRQDPLDWKSLKTMNKAQRESKIIAKANFYDQNCINPMDLGYDIYSAISKAVDIGRINLQMPQEPLGMPYDRIRKYLSNNARDEKWSYSLLNNRLSAGVIVPRFCDTQTMFERTRLARSLSLFIHDHLRNVRCSEIIALGGDFLGYAANVTFTAGKYKTVFDTFTPGDYGLMCQTQHAAVLFIRHGLEHLQKKTIPVFLSDPNYSEDDAEAGKRLKMTVINGNFGFQQSWTKLSE</sequence>
<reference evidence="1" key="1">
    <citation type="submission" date="2021-02" db="EMBL/GenBank/DDBJ databases">
        <title>Genome sequence Cadophora malorum strain M34.</title>
        <authorList>
            <person name="Stefanovic E."/>
            <person name="Vu D."/>
            <person name="Scully C."/>
            <person name="Dijksterhuis J."/>
            <person name="Roader J."/>
            <person name="Houbraken J."/>
        </authorList>
    </citation>
    <scope>NUCLEOTIDE SEQUENCE</scope>
    <source>
        <strain evidence="1">M34</strain>
    </source>
</reference>
<dbReference type="EMBL" id="JAFJYH010000107">
    <property type="protein sequence ID" value="KAG4419371.1"/>
    <property type="molecule type" value="Genomic_DNA"/>
</dbReference>
<evidence type="ECO:0000313" key="1">
    <source>
        <dbReference type="EMBL" id="KAG4419371.1"/>
    </source>
</evidence>